<dbReference type="PANTHER" id="PTHR43433">
    <property type="entry name" value="HYDROLASE, ALPHA/BETA FOLD FAMILY PROTEIN"/>
    <property type="match status" value="1"/>
</dbReference>
<dbReference type="InterPro" id="IPR000073">
    <property type="entry name" value="AB_hydrolase_1"/>
</dbReference>
<dbReference type="GO" id="GO:0016787">
    <property type="term" value="F:hydrolase activity"/>
    <property type="evidence" value="ECO:0007669"/>
    <property type="project" value="UniProtKB-KW"/>
</dbReference>
<reference evidence="2 3" key="1">
    <citation type="submission" date="2018-08" db="EMBL/GenBank/DDBJ databases">
        <title>Recombination of ecologically and evolutionarily significant loci maintains genetic cohesion in the Pseudomonas syringae species complex.</title>
        <authorList>
            <person name="Dillon M."/>
            <person name="Thakur S."/>
            <person name="Almeida R.N.D."/>
            <person name="Weir B.S."/>
            <person name="Guttman D.S."/>
        </authorList>
    </citation>
    <scope>NUCLEOTIDE SEQUENCE [LARGE SCALE GENOMIC DNA]</scope>
    <source>
        <strain evidence="2 3">1089_5</strain>
    </source>
</reference>
<organism evidence="2 3">
    <name type="scientific">Pseudomonas syringae pv. apii</name>
    <dbReference type="NCBI Taxonomy" id="81036"/>
    <lineage>
        <taxon>Bacteria</taxon>
        <taxon>Pseudomonadati</taxon>
        <taxon>Pseudomonadota</taxon>
        <taxon>Gammaproteobacteria</taxon>
        <taxon>Pseudomonadales</taxon>
        <taxon>Pseudomonadaceae</taxon>
        <taxon>Pseudomonas</taxon>
    </lineage>
</organism>
<keyword evidence="2" id="KW-0012">Acyltransferase</keyword>
<dbReference type="Pfam" id="PF12697">
    <property type="entry name" value="Abhydrolase_6"/>
    <property type="match status" value="1"/>
</dbReference>
<name>A0A3M3NB51_9PSED</name>
<feature type="domain" description="AB hydrolase-1" evidence="1">
    <location>
        <begin position="27"/>
        <end position="256"/>
    </location>
</feature>
<dbReference type="GO" id="GO:0016746">
    <property type="term" value="F:acyltransferase activity"/>
    <property type="evidence" value="ECO:0007669"/>
    <property type="project" value="UniProtKB-KW"/>
</dbReference>
<dbReference type="Gene3D" id="3.40.50.1820">
    <property type="entry name" value="alpha/beta hydrolase"/>
    <property type="match status" value="1"/>
</dbReference>
<keyword evidence="2" id="KW-0378">Hydrolase</keyword>
<dbReference type="RefSeq" id="WP_074845551.1">
    <property type="nucleotide sequence ID" value="NZ_RBPB01000321.1"/>
</dbReference>
<dbReference type="PANTHER" id="PTHR43433:SF5">
    <property type="entry name" value="AB HYDROLASE-1 DOMAIN-CONTAINING PROTEIN"/>
    <property type="match status" value="1"/>
</dbReference>
<gene>
    <name evidence="2" type="ORF">ALQ49_03401</name>
</gene>
<protein>
    <submittedName>
        <fullName evidence="2">Putative hydrolase or acyltransferase of alpha/beta superfamily</fullName>
    </submittedName>
</protein>
<dbReference type="InterPro" id="IPR029058">
    <property type="entry name" value="AB_hydrolase_fold"/>
</dbReference>
<proteinExistence type="predicted"/>
<dbReference type="InterPro" id="IPR050471">
    <property type="entry name" value="AB_hydrolase"/>
</dbReference>
<evidence type="ECO:0000313" key="2">
    <source>
        <dbReference type="EMBL" id="RMN98724.1"/>
    </source>
</evidence>
<comment type="caution">
    <text evidence="2">The sequence shown here is derived from an EMBL/GenBank/DDBJ whole genome shotgun (WGS) entry which is preliminary data.</text>
</comment>
<dbReference type="Proteomes" id="UP000278062">
    <property type="component" value="Unassembled WGS sequence"/>
</dbReference>
<evidence type="ECO:0000313" key="3">
    <source>
        <dbReference type="Proteomes" id="UP000278062"/>
    </source>
</evidence>
<dbReference type="PRINTS" id="PR00111">
    <property type="entry name" value="ABHYDROLASE"/>
</dbReference>
<accession>A0A3M3NB51</accession>
<keyword evidence="2" id="KW-0808">Transferase</keyword>
<dbReference type="AlphaFoldDB" id="A0A3M3NB51"/>
<dbReference type="SUPFAM" id="SSF53474">
    <property type="entry name" value="alpha/beta-Hydrolases"/>
    <property type="match status" value="1"/>
</dbReference>
<dbReference type="EMBL" id="RBPL01000051">
    <property type="protein sequence ID" value="RMN98724.1"/>
    <property type="molecule type" value="Genomic_DNA"/>
</dbReference>
<evidence type="ECO:0000259" key="1">
    <source>
        <dbReference type="Pfam" id="PF12697"/>
    </source>
</evidence>
<sequence length="276" mass="29690">MKKIIASDGATIAYRLHVQPDAKHRFLLFHSLGMTAEFWEPITKKIGGQASVLAIDCRGHGASSTAPIPYSASRMAQDGLEVMNRVGWDRATIAGASMGGCIAMQFAIDHPASSLGLVLIDTTAWYGSSAPAEWKARGEKALSDGFEAMITFQQTRWFSESFLASNPKTVSTYTNIFLKNDAIAFTETCRMLGSFDAREGLAKLALPVGIVVGEHDSATPVNMARFLNSSIRGSTIKIIPGAKHLTPLETPTEVSAFLLEIAKAARLTADLTNDPL</sequence>